<evidence type="ECO:0000256" key="1">
    <source>
        <dbReference type="SAM" id="Phobius"/>
    </source>
</evidence>
<keyword evidence="1" id="KW-0472">Membrane</keyword>
<dbReference type="Proteomes" id="UP000481861">
    <property type="component" value="Unassembled WGS sequence"/>
</dbReference>
<gene>
    <name evidence="2" type="ORF">BDV95DRAFT_309787</name>
</gene>
<reference evidence="2 3" key="1">
    <citation type="submission" date="2020-01" db="EMBL/GenBank/DDBJ databases">
        <authorList>
            <consortium name="DOE Joint Genome Institute"/>
            <person name="Haridas S."/>
            <person name="Albert R."/>
            <person name="Binder M."/>
            <person name="Bloem J."/>
            <person name="Labutti K."/>
            <person name="Salamov A."/>
            <person name="Andreopoulos B."/>
            <person name="Baker S.E."/>
            <person name="Barry K."/>
            <person name="Bills G."/>
            <person name="Bluhm B.H."/>
            <person name="Cannon C."/>
            <person name="Castanera R."/>
            <person name="Culley D.E."/>
            <person name="Daum C."/>
            <person name="Ezra D."/>
            <person name="Gonzalez J.B."/>
            <person name="Henrissat B."/>
            <person name="Kuo A."/>
            <person name="Liang C."/>
            <person name="Lipzen A."/>
            <person name="Lutzoni F."/>
            <person name="Magnuson J."/>
            <person name="Mondo S."/>
            <person name="Nolan M."/>
            <person name="Ohm R."/>
            <person name="Pangilinan J."/>
            <person name="Park H.-J.H."/>
            <person name="Ramirez L."/>
            <person name="Alfaro M."/>
            <person name="Sun H."/>
            <person name="Tritt A."/>
            <person name="Yoshinaga Y."/>
            <person name="Zwiers L.-H.L."/>
            <person name="Turgeon B.G."/>
            <person name="Goodwin S.B."/>
            <person name="Spatafora J.W."/>
            <person name="Crous P.W."/>
            <person name="Grigoriev I.V."/>
        </authorList>
    </citation>
    <scope>NUCLEOTIDE SEQUENCE [LARGE SCALE GENOMIC DNA]</scope>
    <source>
        <strain evidence="2 3">CBS 611.86</strain>
    </source>
</reference>
<dbReference type="AlphaFoldDB" id="A0A7C8IEU5"/>
<comment type="caution">
    <text evidence="2">The sequence shown here is derived from an EMBL/GenBank/DDBJ whole genome shotgun (WGS) entry which is preliminary data.</text>
</comment>
<sequence length="119" mass="13406">MASCTLLELRLLFMLTVSGVTLTYLDRGAYFLLARRRPNLDRRQFHHASGFSRTLRVSLAVVVGGELSDLQSIGMGRMDMGWSIHYIEVIGRVRGRGSRPRRRLRLRLYPVGGCCAIGP</sequence>
<proteinExistence type="predicted"/>
<name>A0A7C8IEU5_9PLEO</name>
<keyword evidence="3" id="KW-1185">Reference proteome</keyword>
<evidence type="ECO:0000313" key="2">
    <source>
        <dbReference type="EMBL" id="KAF2875152.1"/>
    </source>
</evidence>
<accession>A0A7C8IEU5</accession>
<feature type="transmembrane region" description="Helical" evidence="1">
    <location>
        <begin position="12"/>
        <end position="33"/>
    </location>
</feature>
<evidence type="ECO:0000313" key="3">
    <source>
        <dbReference type="Proteomes" id="UP000481861"/>
    </source>
</evidence>
<organism evidence="2 3">
    <name type="scientific">Massariosphaeria phaeospora</name>
    <dbReference type="NCBI Taxonomy" id="100035"/>
    <lineage>
        <taxon>Eukaryota</taxon>
        <taxon>Fungi</taxon>
        <taxon>Dikarya</taxon>
        <taxon>Ascomycota</taxon>
        <taxon>Pezizomycotina</taxon>
        <taxon>Dothideomycetes</taxon>
        <taxon>Pleosporomycetidae</taxon>
        <taxon>Pleosporales</taxon>
        <taxon>Pleosporales incertae sedis</taxon>
        <taxon>Massariosphaeria</taxon>
    </lineage>
</organism>
<keyword evidence="1" id="KW-0812">Transmembrane</keyword>
<keyword evidence="1" id="KW-1133">Transmembrane helix</keyword>
<dbReference type="EMBL" id="JAADJZ010000005">
    <property type="protein sequence ID" value="KAF2875152.1"/>
    <property type="molecule type" value="Genomic_DNA"/>
</dbReference>
<protein>
    <submittedName>
        <fullName evidence="2">Uncharacterized protein</fullName>
    </submittedName>
</protein>